<dbReference type="RefSeq" id="XP_018153117.1">
    <property type="nucleotide sequence ID" value="XM_018306276.1"/>
</dbReference>
<dbReference type="GO" id="GO:0009820">
    <property type="term" value="P:alkaloid metabolic process"/>
    <property type="evidence" value="ECO:0007669"/>
    <property type="project" value="InterPro"/>
</dbReference>
<dbReference type="InterPro" id="IPR017795">
    <property type="entry name" value="ABBA_NscD-like"/>
</dbReference>
<feature type="binding site" evidence="3">
    <location>
        <position position="260"/>
    </location>
    <ligand>
        <name>dimethylallyl diphosphate</name>
        <dbReference type="ChEBI" id="CHEBI:57623"/>
    </ligand>
</feature>
<evidence type="ECO:0000313" key="4">
    <source>
        <dbReference type="EMBL" id="OBR04599.1"/>
    </source>
</evidence>
<feature type="binding site" evidence="3">
    <location>
        <position position="344"/>
    </location>
    <ligand>
        <name>dimethylallyl diphosphate</name>
        <dbReference type="ChEBI" id="CHEBI:57623"/>
    </ligand>
</feature>
<comment type="caution">
    <text evidence="4">The sequence shown here is derived from an EMBL/GenBank/DDBJ whole genome shotgun (WGS) entry which is preliminary data.</text>
</comment>
<evidence type="ECO:0000256" key="1">
    <source>
        <dbReference type="ARBA" id="ARBA00010209"/>
    </source>
</evidence>
<feature type="binding site" evidence="3">
    <location>
        <position position="258"/>
    </location>
    <ligand>
        <name>dimethylallyl diphosphate</name>
        <dbReference type="ChEBI" id="CHEBI:57623"/>
    </ligand>
</feature>
<dbReference type="GO" id="GO:0016765">
    <property type="term" value="F:transferase activity, transferring alkyl or aryl (other than methyl) groups"/>
    <property type="evidence" value="ECO:0007669"/>
    <property type="project" value="InterPro"/>
</dbReference>
<dbReference type="NCBIfam" id="TIGR03429">
    <property type="entry name" value="arom_pren_DMATS"/>
    <property type="match status" value="1"/>
</dbReference>
<feature type="binding site" evidence="3">
    <location>
        <position position="256"/>
    </location>
    <ligand>
        <name>dimethylallyl diphosphate</name>
        <dbReference type="ChEBI" id="CHEBI:57623"/>
    </ligand>
</feature>
<gene>
    <name evidence="4" type="ORF">CH63R_11302</name>
</gene>
<proteinExistence type="inferred from homology"/>
<dbReference type="PIRSF" id="PIRSF000509">
    <property type="entry name" value="Trp_DMAT"/>
    <property type="match status" value="1"/>
</dbReference>
<name>A0A1B7XXW9_COLHI</name>
<dbReference type="InterPro" id="IPR033964">
    <property type="entry name" value="ABBA"/>
</dbReference>
<dbReference type="VEuPathDB" id="FungiDB:CH63R_11302"/>
<dbReference type="InterPro" id="IPR012148">
    <property type="entry name" value="ABBA_DMATS-like"/>
</dbReference>
<feature type="binding site" evidence="3">
    <location>
        <position position="412"/>
    </location>
    <ligand>
        <name>dimethylallyl diphosphate</name>
        <dbReference type="ChEBI" id="CHEBI:57623"/>
    </ligand>
</feature>
<organism evidence="4 5">
    <name type="scientific">Colletotrichum higginsianum (strain IMI 349063)</name>
    <name type="common">Crucifer anthracnose fungus</name>
    <dbReference type="NCBI Taxonomy" id="759273"/>
    <lineage>
        <taxon>Eukaryota</taxon>
        <taxon>Fungi</taxon>
        <taxon>Dikarya</taxon>
        <taxon>Ascomycota</taxon>
        <taxon>Pezizomycotina</taxon>
        <taxon>Sordariomycetes</taxon>
        <taxon>Hypocreomycetidae</taxon>
        <taxon>Glomerellales</taxon>
        <taxon>Glomerellaceae</taxon>
        <taxon>Colletotrichum</taxon>
        <taxon>Colletotrichum destructivum species complex</taxon>
    </lineage>
</organism>
<keyword evidence="2" id="KW-0808">Transferase</keyword>
<dbReference type="GeneID" id="28870383"/>
<feature type="binding site" evidence="3">
    <location>
        <position position="92"/>
    </location>
    <ligand>
        <name>dimethylallyl diphosphate</name>
        <dbReference type="ChEBI" id="CHEBI:57623"/>
    </ligand>
</feature>
<accession>A0A1B7XXW9</accession>
<protein>
    <submittedName>
        <fullName evidence="4">TdiB protein</fullName>
    </submittedName>
</protein>
<keyword evidence="5" id="KW-1185">Reference proteome</keyword>
<dbReference type="AlphaFoldDB" id="A0A1B7XXW9"/>
<dbReference type="OrthoDB" id="5392033at2759"/>
<dbReference type="SFLD" id="SFLDG01162">
    <property type="entry name" value="I"/>
    <property type="match status" value="1"/>
</dbReference>
<dbReference type="PANTHER" id="PTHR40627">
    <property type="entry name" value="INDOLE PRENYLTRANSFERASE TDIB-RELATED"/>
    <property type="match status" value="1"/>
</dbReference>
<feature type="binding site" evidence="3">
    <location>
        <position position="78"/>
    </location>
    <ligand>
        <name>L-tryptophan</name>
        <dbReference type="ChEBI" id="CHEBI:57912"/>
    </ligand>
</feature>
<dbReference type="EMBL" id="LTAN01000008">
    <property type="protein sequence ID" value="OBR04599.1"/>
    <property type="molecule type" value="Genomic_DNA"/>
</dbReference>
<dbReference type="Pfam" id="PF11991">
    <property type="entry name" value="Trp_DMAT"/>
    <property type="match status" value="1"/>
</dbReference>
<reference evidence="5" key="1">
    <citation type="journal article" date="2017" name="BMC Genomics">
        <title>Gapless genome assembly of Colletotrichum higginsianum reveals chromosome structure and association of transposable elements with secondary metabolite gene clusters.</title>
        <authorList>
            <person name="Dallery J.-F."/>
            <person name="Lapalu N."/>
            <person name="Zampounis A."/>
            <person name="Pigne S."/>
            <person name="Luyten I."/>
            <person name="Amselem J."/>
            <person name="Wittenberg A.H.J."/>
            <person name="Zhou S."/>
            <person name="de Queiroz M.V."/>
            <person name="Robin G.P."/>
            <person name="Auger A."/>
            <person name="Hainaut M."/>
            <person name="Henrissat B."/>
            <person name="Kim K.-T."/>
            <person name="Lee Y.-H."/>
            <person name="Lespinet O."/>
            <person name="Schwartz D.C."/>
            <person name="Thon M.R."/>
            <person name="O'Connell R.J."/>
        </authorList>
    </citation>
    <scope>NUCLEOTIDE SEQUENCE [LARGE SCALE GENOMIC DNA]</scope>
    <source>
        <strain evidence="5">IMI 349063</strain>
    </source>
</reference>
<evidence type="ECO:0000256" key="3">
    <source>
        <dbReference type="PIRSR" id="PIRSR000509-1"/>
    </source>
</evidence>
<dbReference type="SFLD" id="SFLDS00036">
    <property type="entry name" value="Aromatic_Prenyltransferase"/>
    <property type="match status" value="1"/>
</dbReference>
<dbReference type="Proteomes" id="UP000092177">
    <property type="component" value="Chromosome 8"/>
</dbReference>
<sequence>MENTDKRVESRRNGQELWWLVCKPAIAGLLDHAGTYSPEEKERQLTFFRRHVTPWLGPPPLSDGAHAVNPIDVTSPVEASINFTSLAKPIVRYQYEPLSATRERQGILAENFGQNHVREMLSQMKEEIRDIDLHWADQFIENLFPNNEAEVELALKRAQTELPPPLDHALTFNMALDLSGATRKMKAYMFPMAKNLATGRHRDARDAGFDAIRNLKPHGDKLVPAVDFLDRYWDTCPERLILDMIGMDCIDPSKARIKIYAHVSTRNSWDLIRHVSTFGGQATDPDRLRGLEILHSLWDVLRNEQSNPGEDYDKPMRHPTSFLGSIMFSFEIVPGRQIPEVKIYVPMWQYSPSDGHVAKNLISAFQKLGWHDVAENYLPNLRRTFPGADLDSPSSVLHSNLSYSYSPATGAYISVYYAVSGNATTATGQAE</sequence>
<feature type="binding site" evidence="3">
    <location>
        <position position="188"/>
    </location>
    <ligand>
        <name>dimethylallyl diphosphate</name>
        <dbReference type="ChEBI" id="CHEBI:57623"/>
    </ligand>
</feature>
<dbReference type="KEGG" id="chig:CH63R_11302"/>
<feature type="binding site" evidence="3">
    <location>
        <position position="186"/>
    </location>
    <ligand>
        <name>dimethylallyl diphosphate</name>
        <dbReference type="ChEBI" id="CHEBI:57623"/>
    </ligand>
</feature>
<dbReference type="CDD" id="cd13929">
    <property type="entry name" value="PT-DMATS_CymD"/>
    <property type="match status" value="1"/>
</dbReference>
<feature type="binding site" evidence="3">
    <location>
        <position position="416"/>
    </location>
    <ligand>
        <name>dimethylallyl diphosphate</name>
        <dbReference type="ChEBI" id="CHEBI:57623"/>
    </ligand>
</feature>
<evidence type="ECO:0000313" key="5">
    <source>
        <dbReference type="Proteomes" id="UP000092177"/>
    </source>
</evidence>
<evidence type="ECO:0000256" key="2">
    <source>
        <dbReference type="ARBA" id="ARBA00022679"/>
    </source>
</evidence>
<dbReference type="PANTHER" id="PTHR40627:SF5">
    <property type="entry name" value="INDOLE PRENYLTRANSFERASE TDIB"/>
    <property type="match status" value="1"/>
</dbReference>
<comment type="similarity">
    <text evidence="1">Belongs to the tryptophan dimethylallyltransferase family.</text>
</comment>